<evidence type="ECO:0000313" key="2">
    <source>
        <dbReference type="Proteomes" id="UP000256690"/>
    </source>
</evidence>
<proteinExistence type="predicted"/>
<dbReference type="OrthoDB" id="5104731at2759"/>
<evidence type="ECO:0000313" key="1">
    <source>
        <dbReference type="EMBL" id="RDW68821.1"/>
    </source>
</evidence>
<accession>A0A3D8R4G5</accession>
<sequence>MAPSIEVSYPAAAASDLLSSTNLPKSTINLEILEIPPETDHDDSSSSSDLTLDHDPLATERSRLRQHLGLDSAHSPQTQPLFFVERVPDTNTASVSCNLPGCTAGINPGALRLALNPGMGGEAWFRSSSDYYHISCFERLADFTQSAYLNRLVPLTRNTFKLRGLKASSVSDGSYLLPGGVERLILEWKVRRGMEIDKRDGVFNPSYYELDPSVRALLYEAGSRGYWPTGRPAGLDMFEYYTLARTVAVNEVGKGNEEWNLFDAFLDDKDECGGRHDLSEMLGRWDRGMVLASAAEKKDLEAQDVLSTIAIRAIKRLSTVPVPQVGYNRIWS</sequence>
<dbReference type="Proteomes" id="UP000256690">
    <property type="component" value="Unassembled WGS sequence"/>
</dbReference>
<dbReference type="AlphaFoldDB" id="A0A3D8R4G5"/>
<name>A0A3D8R4G5_9EURO</name>
<dbReference type="GeneID" id="38118951"/>
<reference evidence="1 2" key="1">
    <citation type="journal article" date="2018" name="IMA Fungus">
        <title>IMA Genome-F 9: Draft genome sequence of Annulohypoxylon stygium, Aspergillus mulundensis, Berkeleyomyces basicola (syn. Thielaviopsis basicola), Ceratocystis smalleyi, two Cercospora beticola strains, Coleophoma cylindrospora, Fusarium fracticaudum, Phialophora cf. hyalina, and Morchella septimelata.</title>
        <authorList>
            <person name="Wingfield B.D."/>
            <person name="Bills G.F."/>
            <person name="Dong Y."/>
            <person name="Huang W."/>
            <person name="Nel W.J."/>
            <person name="Swalarsk-Parry B.S."/>
            <person name="Vaghefi N."/>
            <person name="Wilken P.M."/>
            <person name="An Z."/>
            <person name="de Beer Z.W."/>
            <person name="De Vos L."/>
            <person name="Chen L."/>
            <person name="Duong T.A."/>
            <person name="Gao Y."/>
            <person name="Hammerbacher A."/>
            <person name="Kikkert J.R."/>
            <person name="Li Y."/>
            <person name="Li H."/>
            <person name="Li K."/>
            <person name="Li Q."/>
            <person name="Liu X."/>
            <person name="Ma X."/>
            <person name="Naidoo K."/>
            <person name="Pethybridge S.J."/>
            <person name="Sun J."/>
            <person name="Steenkamp E.T."/>
            <person name="van der Nest M.A."/>
            <person name="van Wyk S."/>
            <person name="Wingfield M.J."/>
            <person name="Xiong C."/>
            <person name="Yue Q."/>
            <person name="Zhang X."/>
        </authorList>
    </citation>
    <scope>NUCLEOTIDE SEQUENCE [LARGE SCALE GENOMIC DNA]</scope>
    <source>
        <strain evidence="1 2">DSM 5745</strain>
    </source>
</reference>
<keyword evidence="2" id="KW-1185">Reference proteome</keyword>
<dbReference type="RefSeq" id="XP_026600610.1">
    <property type="nucleotide sequence ID" value="XM_026750597.1"/>
</dbReference>
<organism evidence="1 2">
    <name type="scientific">Aspergillus mulundensis</name>
    <dbReference type="NCBI Taxonomy" id="1810919"/>
    <lineage>
        <taxon>Eukaryota</taxon>
        <taxon>Fungi</taxon>
        <taxon>Dikarya</taxon>
        <taxon>Ascomycota</taxon>
        <taxon>Pezizomycotina</taxon>
        <taxon>Eurotiomycetes</taxon>
        <taxon>Eurotiomycetidae</taxon>
        <taxon>Eurotiales</taxon>
        <taxon>Aspergillaceae</taxon>
        <taxon>Aspergillus</taxon>
        <taxon>Aspergillus subgen. Nidulantes</taxon>
    </lineage>
</organism>
<gene>
    <name evidence="1" type="ORF">DSM5745_08581</name>
</gene>
<dbReference type="STRING" id="1810919.A0A3D8R4G5"/>
<dbReference type="EMBL" id="PVWQ01000011">
    <property type="protein sequence ID" value="RDW68821.1"/>
    <property type="molecule type" value="Genomic_DNA"/>
</dbReference>
<protein>
    <submittedName>
        <fullName evidence="1">Uncharacterized protein</fullName>
    </submittedName>
</protein>
<comment type="caution">
    <text evidence="1">The sequence shown here is derived from an EMBL/GenBank/DDBJ whole genome shotgun (WGS) entry which is preliminary data.</text>
</comment>